<evidence type="ECO:0000313" key="3">
    <source>
        <dbReference type="Proteomes" id="UP000762676"/>
    </source>
</evidence>
<evidence type="ECO:0000313" key="2">
    <source>
        <dbReference type="EMBL" id="GFR87173.1"/>
    </source>
</evidence>
<dbReference type="AlphaFoldDB" id="A0AAV4GN60"/>
<reference evidence="2 3" key="1">
    <citation type="journal article" date="2021" name="Elife">
        <title>Chloroplast acquisition without the gene transfer in kleptoplastic sea slugs, Plakobranchus ocellatus.</title>
        <authorList>
            <person name="Maeda T."/>
            <person name="Takahashi S."/>
            <person name="Yoshida T."/>
            <person name="Shimamura S."/>
            <person name="Takaki Y."/>
            <person name="Nagai Y."/>
            <person name="Toyoda A."/>
            <person name="Suzuki Y."/>
            <person name="Arimoto A."/>
            <person name="Ishii H."/>
            <person name="Satoh N."/>
            <person name="Nishiyama T."/>
            <person name="Hasebe M."/>
            <person name="Maruyama T."/>
            <person name="Minagawa J."/>
            <person name="Obokata J."/>
            <person name="Shigenobu S."/>
        </authorList>
    </citation>
    <scope>NUCLEOTIDE SEQUENCE [LARGE SCALE GENOMIC DNA]</scope>
</reference>
<proteinExistence type="predicted"/>
<comment type="caution">
    <text evidence="2">The sequence shown here is derived from an EMBL/GenBank/DDBJ whole genome shotgun (WGS) entry which is preliminary data.</text>
</comment>
<protein>
    <recommendedName>
        <fullName evidence="1">Mutator-like transposase domain-containing protein</fullName>
    </recommendedName>
</protein>
<gene>
    <name evidence="2" type="ORF">ElyMa_006069600</name>
</gene>
<feature type="domain" description="Mutator-like transposase" evidence="1">
    <location>
        <begin position="25"/>
        <end position="193"/>
    </location>
</feature>
<accession>A0AAV4GN60</accession>
<sequence length="378" mass="42657">MPGMHLKTHQSHVEKIFMSVQSTIIDSELEDAQARLWRHYEEHNPAAIREDGILNVALSFDGSWAKRGHTSKIGFASVIEVMTRLVIDFHVMSLFCQICATTGEPLRIKNAKEYEAWLVKHKESGTFTKNYEGSSGEMEKAGALVIWGLSLKYKCRFNMMVGDGDANTFLALTNLSPYGAEHPVQKEECVNHESDPPSTFLNSTVAEHVRPIYERLTRPDLLERCLLGATQSANKSLHSLIWAKCPKHNFTGYKRVQIATTLAVGEFNAGSVLTRQLMSAIGCRINSVTVEMGCKRDRQRIARAEEAQRDVAKQRREKRKLAQAKRQQEGVAAEGSSVKPMLVDILTRRAVNLLRLTKVRKHLDHDVHVKRRTICVNK</sequence>
<dbReference type="Pfam" id="PF20700">
    <property type="entry name" value="Mutator"/>
    <property type="match status" value="1"/>
</dbReference>
<name>A0AAV4GN60_9GAST</name>
<dbReference type="EMBL" id="BMAT01012165">
    <property type="protein sequence ID" value="GFR87173.1"/>
    <property type="molecule type" value="Genomic_DNA"/>
</dbReference>
<evidence type="ECO:0000259" key="1">
    <source>
        <dbReference type="Pfam" id="PF20700"/>
    </source>
</evidence>
<dbReference type="InterPro" id="IPR049012">
    <property type="entry name" value="Mutator_transp_dom"/>
</dbReference>
<organism evidence="2 3">
    <name type="scientific">Elysia marginata</name>
    <dbReference type="NCBI Taxonomy" id="1093978"/>
    <lineage>
        <taxon>Eukaryota</taxon>
        <taxon>Metazoa</taxon>
        <taxon>Spiralia</taxon>
        <taxon>Lophotrochozoa</taxon>
        <taxon>Mollusca</taxon>
        <taxon>Gastropoda</taxon>
        <taxon>Heterobranchia</taxon>
        <taxon>Euthyneura</taxon>
        <taxon>Panpulmonata</taxon>
        <taxon>Sacoglossa</taxon>
        <taxon>Placobranchoidea</taxon>
        <taxon>Plakobranchidae</taxon>
        <taxon>Elysia</taxon>
    </lineage>
</organism>
<dbReference type="Proteomes" id="UP000762676">
    <property type="component" value="Unassembled WGS sequence"/>
</dbReference>
<keyword evidence="3" id="KW-1185">Reference proteome</keyword>